<accession>A0A8B6F2B9</accession>
<protein>
    <submittedName>
        <fullName evidence="3">Uncharacterized protein</fullName>
    </submittedName>
</protein>
<organism evidence="3 4">
    <name type="scientific">Mytilus galloprovincialis</name>
    <name type="common">Mediterranean mussel</name>
    <dbReference type="NCBI Taxonomy" id="29158"/>
    <lineage>
        <taxon>Eukaryota</taxon>
        <taxon>Metazoa</taxon>
        <taxon>Spiralia</taxon>
        <taxon>Lophotrochozoa</taxon>
        <taxon>Mollusca</taxon>
        <taxon>Bivalvia</taxon>
        <taxon>Autobranchia</taxon>
        <taxon>Pteriomorphia</taxon>
        <taxon>Mytilida</taxon>
        <taxon>Mytiloidea</taxon>
        <taxon>Mytilidae</taxon>
        <taxon>Mytilinae</taxon>
        <taxon>Mytilus</taxon>
    </lineage>
</organism>
<dbReference type="AlphaFoldDB" id="A0A8B6F2B9"/>
<reference evidence="3" key="1">
    <citation type="submission" date="2018-11" db="EMBL/GenBank/DDBJ databases">
        <authorList>
            <person name="Alioto T."/>
            <person name="Alioto T."/>
        </authorList>
    </citation>
    <scope>NUCLEOTIDE SEQUENCE</scope>
</reference>
<evidence type="ECO:0000256" key="1">
    <source>
        <dbReference type="SAM" id="MobiDB-lite"/>
    </source>
</evidence>
<evidence type="ECO:0000313" key="3">
    <source>
        <dbReference type="EMBL" id="VDI43273.1"/>
    </source>
</evidence>
<gene>
    <name evidence="3" type="ORF">MGAL_10B066889</name>
</gene>
<comment type="caution">
    <text evidence="3">The sequence shown here is derived from an EMBL/GenBank/DDBJ whole genome shotgun (WGS) entry which is preliminary data.</text>
</comment>
<keyword evidence="4" id="KW-1185">Reference proteome</keyword>
<evidence type="ECO:0000313" key="4">
    <source>
        <dbReference type="Proteomes" id="UP000596742"/>
    </source>
</evidence>
<dbReference type="EMBL" id="UYJE01006126">
    <property type="protein sequence ID" value="VDI43273.1"/>
    <property type="molecule type" value="Genomic_DNA"/>
</dbReference>
<dbReference type="Proteomes" id="UP000596742">
    <property type="component" value="Unassembled WGS sequence"/>
</dbReference>
<name>A0A8B6F2B9_MYTGA</name>
<evidence type="ECO:0000256" key="2">
    <source>
        <dbReference type="SAM" id="SignalP"/>
    </source>
</evidence>
<feature type="signal peptide" evidence="2">
    <location>
        <begin position="1"/>
        <end position="28"/>
    </location>
</feature>
<keyword evidence="2" id="KW-0732">Signal</keyword>
<sequence length="87" mass="9974">MKANAEMTMCTLVLVMFVVLECVSTTEGKRPVRKLTEEQLWSAPESDPEPNPEPTSEQPRVQETCKPIHRLGQEKTLDIYKTYSSYQ</sequence>
<proteinExistence type="predicted"/>
<feature type="chain" id="PRO_5032905757" evidence="2">
    <location>
        <begin position="29"/>
        <end position="87"/>
    </location>
</feature>
<feature type="region of interest" description="Disordered" evidence="1">
    <location>
        <begin position="37"/>
        <end position="68"/>
    </location>
</feature>